<reference evidence="9 10" key="1">
    <citation type="submission" date="2019-04" db="EMBL/GenBank/DDBJ databases">
        <authorList>
            <person name="Van Vliet M D."/>
        </authorList>
    </citation>
    <scope>NUCLEOTIDE SEQUENCE [LARGE SCALE GENOMIC DNA]</scope>
    <source>
        <strain evidence="9 10">F21</strain>
    </source>
</reference>
<evidence type="ECO:0000256" key="7">
    <source>
        <dbReference type="SAM" id="MobiDB-lite"/>
    </source>
</evidence>
<dbReference type="InterPro" id="IPR017850">
    <property type="entry name" value="Alkaline_phosphatase_core_sf"/>
</dbReference>
<gene>
    <name evidence="9" type="primary">atsA_246</name>
    <name evidence="9" type="ORF">SCARR_04798</name>
</gene>
<proteinExistence type="inferred from homology"/>
<dbReference type="Gene3D" id="3.40.720.10">
    <property type="entry name" value="Alkaline Phosphatase, subunit A"/>
    <property type="match status" value="1"/>
</dbReference>
<evidence type="ECO:0000256" key="6">
    <source>
        <dbReference type="ARBA" id="ARBA00022837"/>
    </source>
</evidence>
<keyword evidence="10" id="KW-1185">Reference proteome</keyword>
<evidence type="ECO:0000313" key="10">
    <source>
        <dbReference type="Proteomes" id="UP000346198"/>
    </source>
</evidence>
<comment type="similarity">
    <text evidence="2">Belongs to the sulfatase family.</text>
</comment>
<evidence type="ECO:0000259" key="8">
    <source>
        <dbReference type="Pfam" id="PF00884"/>
    </source>
</evidence>
<dbReference type="SUPFAM" id="SSF53649">
    <property type="entry name" value="Alkaline phosphatase-like"/>
    <property type="match status" value="1"/>
</dbReference>
<keyword evidence="3" id="KW-0479">Metal-binding</keyword>
<dbReference type="GO" id="GO:0004065">
    <property type="term" value="F:arylsulfatase activity"/>
    <property type="evidence" value="ECO:0007669"/>
    <property type="project" value="TreeGrafter"/>
</dbReference>
<keyword evidence="4" id="KW-0732">Signal</keyword>
<dbReference type="InterPro" id="IPR050738">
    <property type="entry name" value="Sulfatase"/>
</dbReference>
<name>A0A6C2URX3_9BACT</name>
<dbReference type="EMBL" id="CAAHFH010000002">
    <property type="protein sequence ID" value="VGO22703.1"/>
    <property type="molecule type" value="Genomic_DNA"/>
</dbReference>
<organism evidence="9 10">
    <name type="scientific">Pontiella sulfatireligans</name>
    <dbReference type="NCBI Taxonomy" id="2750658"/>
    <lineage>
        <taxon>Bacteria</taxon>
        <taxon>Pseudomonadati</taxon>
        <taxon>Kiritimatiellota</taxon>
        <taxon>Kiritimatiellia</taxon>
        <taxon>Kiritimatiellales</taxon>
        <taxon>Pontiellaceae</taxon>
        <taxon>Pontiella</taxon>
    </lineage>
</organism>
<sequence>MPNLIKQADSRYVTAHYGKWHIIDRDPAECGYDFSDGKTDNTDANRPEDKVVGNPDPKRIFELTDRSIDFIETQHAAGNPFFLQISHYAVHWGFRGSPDMLDKYGDLYDAGLPEDQRHTDWVYAAMNEDLDAGVGSILDALDNLGLTNNTYVFFTSDNGYQLYATDDASSLVKELYSPETKSFPLSYGKTYLYEGGIRVPFIVRGPGIAKNSVCRVPVVGYDLMPTFLDLINPGSLPPSYTEGGNLVPLLKNAGVGTVERPDDFFIFQEDGAISMRKGDYKIVFEPMLPAVVKFEVPEKLYCFNLSNDISETNDLAALEPTIVFEMYQEAMDYLQSVNGNIPNIPIIPLTNNLSIEWSAQTISNASAVSNRGTLLEALNFNDEATTNDAIINGVTFSSFDGDNTSSAVYFSSGHNLAADTDRYLIPPGVVAFDTLLSHLVFGADAVVLSNLTVGQEYEVQLFFAQNWNSVTEYIIMDLGAVNELGSLASTQYRGSDRTGIVITGSFVANASSQMFSINLDGSKGAGKGIINGYQLRAIDSTSRPVITDFIVNPNGTVSVNWSSGSGSTYSLLSTTNLSDSVSSWTVVTNNIPDGSFQPAEMYSDQERFFMIEKN</sequence>
<dbReference type="PANTHER" id="PTHR42693">
    <property type="entry name" value="ARYLSULFATASE FAMILY MEMBER"/>
    <property type="match status" value="1"/>
</dbReference>
<dbReference type="InterPro" id="IPR000917">
    <property type="entry name" value="Sulfatase_N"/>
</dbReference>
<keyword evidence="6" id="KW-0106">Calcium</keyword>
<dbReference type="PANTHER" id="PTHR42693:SF42">
    <property type="entry name" value="ARYLSULFATASE G"/>
    <property type="match status" value="1"/>
</dbReference>
<dbReference type="Gene3D" id="3.30.1120.10">
    <property type="match status" value="1"/>
</dbReference>
<evidence type="ECO:0000256" key="2">
    <source>
        <dbReference type="ARBA" id="ARBA00008779"/>
    </source>
</evidence>
<dbReference type="Proteomes" id="UP000346198">
    <property type="component" value="Unassembled WGS sequence"/>
</dbReference>
<evidence type="ECO:0000256" key="4">
    <source>
        <dbReference type="ARBA" id="ARBA00022729"/>
    </source>
</evidence>
<feature type="compositionally biased region" description="Basic and acidic residues" evidence="7">
    <location>
        <begin position="35"/>
        <end position="54"/>
    </location>
</feature>
<accession>A0A6C2URX3</accession>
<evidence type="ECO:0000256" key="1">
    <source>
        <dbReference type="ARBA" id="ARBA00001913"/>
    </source>
</evidence>
<comment type="cofactor">
    <cofactor evidence="1">
        <name>Ca(2+)</name>
        <dbReference type="ChEBI" id="CHEBI:29108"/>
    </cofactor>
</comment>
<evidence type="ECO:0000256" key="5">
    <source>
        <dbReference type="ARBA" id="ARBA00022801"/>
    </source>
</evidence>
<feature type="domain" description="Sulfatase N-terminal" evidence="8">
    <location>
        <begin position="2"/>
        <end position="231"/>
    </location>
</feature>
<feature type="region of interest" description="Disordered" evidence="7">
    <location>
        <begin position="34"/>
        <end position="54"/>
    </location>
</feature>
<evidence type="ECO:0000256" key="3">
    <source>
        <dbReference type="ARBA" id="ARBA00022723"/>
    </source>
</evidence>
<protein>
    <submittedName>
        <fullName evidence="9">Arylsulfatase</fullName>
    </submittedName>
</protein>
<dbReference type="GO" id="GO:0046872">
    <property type="term" value="F:metal ion binding"/>
    <property type="evidence" value="ECO:0007669"/>
    <property type="project" value="UniProtKB-KW"/>
</dbReference>
<dbReference type="Pfam" id="PF00884">
    <property type="entry name" value="Sulfatase"/>
    <property type="match status" value="1"/>
</dbReference>
<evidence type="ECO:0000313" key="9">
    <source>
        <dbReference type="EMBL" id="VGO22703.1"/>
    </source>
</evidence>
<keyword evidence="5" id="KW-0378">Hydrolase</keyword>
<dbReference type="AlphaFoldDB" id="A0A6C2URX3"/>